<dbReference type="Proteomes" id="UP000613840">
    <property type="component" value="Unassembled WGS sequence"/>
</dbReference>
<evidence type="ECO:0000313" key="3">
    <source>
        <dbReference type="EMBL" id="GGL75676.1"/>
    </source>
</evidence>
<keyword evidence="2" id="KW-0408">Iron</keyword>
<dbReference type="Pfam" id="PF05721">
    <property type="entry name" value="PhyH"/>
    <property type="match status" value="1"/>
</dbReference>
<dbReference type="GO" id="GO:0016706">
    <property type="term" value="F:2-oxoglutarate-dependent dioxygenase activity"/>
    <property type="evidence" value="ECO:0007669"/>
    <property type="project" value="UniProtKB-ARBA"/>
</dbReference>
<dbReference type="AlphaFoldDB" id="A0A917W853"/>
<keyword evidence="1" id="KW-0479">Metal-binding</keyword>
<sequence length="260" mass="29285">MFNPEVEPGEFTDLDRFVFESWGYLVIPGVLSKDEADECYEASRRLHSGRDRSWGQVGRGYETEPSLERLIDHPAVLPKVRGLYGDRFLLQASWNTMQPAGGGVGGWHQDGSSAFDFSKLGYPVPLIQLRASFLLTDQTEPGMGNMELIPGSHRSTAPLPDEIRRSQGEVEIGHVICANAGSVLLFHNGVWHRTYAHHGDQDRYTAHYVYSPPWVRAADRFQNSPEFIQRTTPMRRALMGEFDRPDAPFGSSYTPLPFDD</sequence>
<dbReference type="Gene3D" id="2.60.120.620">
    <property type="entry name" value="q2cbj1_9rhob like domain"/>
    <property type="match status" value="1"/>
</dbReference>
<keyword evidence="4" id="KW-1185">Reference proteome</keyword>
<evidence type="ECO:0000256" key="2">
    <source>
        <dbReference type="ARBA" id="ARBA00023004"/>
    </source>
</evidence>
<reference evidence="3" key="1">
    <citation type="journal article" date="2014" name="Int. J. Syst. Evol. Microbiol.">
        <title>Complete genome sequence of Corynebacterium casei LMG S-19264T (=DSM 44701T), isolated from a smear-ripened cheese.</title>
        <authorList>
            <consortium name="US DOE Joint Genome Institute (JGI-PGF)"/>
            <person name="Walter F."/>
            <person name="Albersmeier A."/>
            <person name="Kalinowski J."/>
            <person name="Ruckert C."/>
        </authorList>
    </citation>
    <scope>NUCLEOTIDE SEQUENCE</scope>
    <source>
        <strain evidence="3">CGMCC 4.7306</strain>
    </source>
</reference>
<organism evidence="3 4">
    <name type="scientific">Microlunatus endophyticus</name>
    <dbReference type="NCBI Taxonomy" id="1716077"/>
    <lineage>
        <taxon>Bacteria</taxon>
        <taxon>Bacillati</taxon>
        <taxon>Actinomycetota</taxon>
        <taxon>Actinomycetes</taxon>
        <taxon>Propionibacteriales</taxon>
        <taxon>Propionibacteriaceae</taxon>
        <taxon>Microlunatus</taxon>
    </lineage>
</organism>
<evidence type="ECO:0000256" key="1">
    <source>
        <dbReference type="ARBA" id="ARBA00022723"/>
    </source>
</evidence>
<dbReference type="PANTHER" id="PTHR20883">
    <property type="entry name" value="PHYTANOYL-COA DIOXYGENASE DOMAIN CONTAINING 1"/>
    <property type="match status" value="1"/>
</dbReference>
<evidence type="ECO:0000313" key="4">
    <source>
        <dbReference type="Proteomes" id="UP000613840"/>
    </source>
</evidence>
<reference evidence="3" key="2">
    <citation type="submission" date="2020-09" db="EMBL/GenBank/DDBJ databases">
        <authorList>
            <person name="Sun Q."/>
            <person name="Zhou Y."/>
        </authorList>
    </citation>
    <scope>NUCLEOTIDE SEQUENCE</scope>
    <source>
        <strain evidence="3">CGMCC 4.7306</strain>
    </source>
</reference>
<dbReference type="RefSeq" id="WP_188896909.1">
    <property type="nucleotide sequence ID" value="NZ_BMMZ01000011.1"/>
</dbReference>
<evidence type="ECO:0008006" key="5">
    <source>
        <dbReference type="Google" id="ProtNLM"/>
    </source>
</evidence>
<accession>A0A917W853</accession>
<dbReference type="EMBL" id="BMMZ01000011">
    <property type="protein sequence ID" value="GGL75676.1"/>
    <property type="molecule type" value="Genomic_DNA"/>
</dbReference>
<protein>
    <recommendedName>
        <fullName evidence="5">Phytanoyl-CoA dioxygenase (PhyH)</fullName>
    </recommendedName>
</protein>
<name>A0A917W853_9ACTN</name>
<dbReference type="PANTHER" id="PTHR20883:SF15">
    <property type="entry name" value="PHYTANOYL-COA DIOXYGENASE DOMAIN-CONTAINING PROTEIN 1"/>
    <property type="match status" value="1"/>
</dbReference>
<proteinExistence type="predicted"/>
<dbReference type="GO" id="GO:0005506">
    <property type="term" value="F:iron ion binding"/>
    <property type="evidence" value="ECO:0007669"/>
    <property type="project" value="UniProtKB-ARBA"/>
</dbReference>
<comment type="caution">
    <text evidence="3">The sequence shown here is derived from an EMBL/GenBank/DDBJ whole genome shotgun (WGS) entry which is preliminary data.</text>
</comment>
<gene>
    <name evidence="3" type="ORF">GCM10011575_37320</name>
</gene>
<dbReference type="SUPFAM" id="SSF51197">
    <property type="entry name" value="Clavaminate synthase-like"/>
    <property type="match status" value="1"/>
</dbReference>
<dbReference type="InterPro" id="IPR008775">
    <property type="entry name" value="Phytyl_CoA_dOase-like"/>
</dbReference>